<organism evidence="1 2">
    <name type="scientific">Actinoplanes sichuanensis</name>
    <dbReference type="NCBI Taxonomy" id="512349"/>
    <lineage>
        <taxon>Bacteria</taxon>
        <taxon>Bacillati</taxon>
        <taxon>Actinomycetota</taxon>
        <taxon>Actinomycetes</taxon>
        <taxon>Micromonosporales</taxon>
        <taxon>Micromonosporaceae</taxon>
        <taxon>Actinoplanes</taxon>
    </lineage>
</organism>
<gene>
    <name evidence="1" type="ORF">ACFQ5G_12870</name>
</gene>
<comment type="caution">
    <text evidence="1">The sequence shown here is derived from an EMBL/GenBank/DDBJ whole genome shotgun (WGS) entry which is preliminary data.</text>
</comment>
<sequence length="65" mass="7301">MGAREIADRLNVSRLRAQQIIHKRGFPEPYAVLAMGSVWAATDVEEWIKVHRPHLAEEAGKPEAP</sequence>
<evidence type="ECO:0000313" key="1">
    <source>
        <dbReference type="EMBL" id="MFD1366240.1"/>
    </source>
</evidence>
<keyword evidence="1" id="KW-0238">DNA-binding</keyword>
<accession>A0ABW4A7K2</accession>
<dbReference type="RefSeq" id="WP_317786478.1">
    <property type="nucleotide sequence ID" value="NZ_AP028461.1"/>
</dbReference>
<keyword evidence="2" id="KW-1185">Reference proteome</keyword>
<evidence type="ECO:0000313" key="2">
    <source>
        <dbReference type="Proteomes" id="UP001597183"/>
    </source>
</evidence>
<dbReference type="GO" id="GO:0003677">
    <property type="term" value="F:DNA binding"/>
    <property type="evidence" value="ECO:0007669"/>
    <property type="project" value="UniProtKB-KW"/>
</dbReference>
<dbReference type="EMBL" id="JBHTMK010000016">
    <property type="protein sequence ID" value="MFD1366240.1"/>
    <property type="molecule type" value="Genomic_DNA"/>
</dbReference>
<dbReference type="Proteomes" id="UP001597183">
    <property type="component" value="Unassembled WGS sequence"/>
</dbReference>
<proteinExistence type="predicted"/>
<protein>
    <submittedName>
        <fullName evidence="1">DNA-binding protein</fullName>
    </submittedName>
</protein>
<name>A0ABW4A7K2_9ACTN</name>
<reference evidence="2" key="1">
    <citation type="journal article" date="2019" name="Int. J. Syst. Evol. Microbiol.">
        <title>The Global Catalogue of Microorganisms (GCM) 10K type strain sequencing project: providing services to taxonomists for standard genome sequencing and annotation.</title>
        <authorList>
            <consortium name="The Broad Institute Genomics Platform"/>
            <consortium name="The Broad Institute Genome Sequencing Center for Infectious Disease"/>
            <person name="Wu L."/>
            <person name="Ma J."/>
        </authorList>
    </citation>
    <scope>NUCLEOTIDE SEQUENCE [LARGE SCALE GENOMIC DNA]</scope>
    <source>
        <strain evidence="2">CCM 7526</strain>
    </source>
</reference>